<dbReference type="AlphaFoldDB" id="A0A2V4NGW6"/>
<keyword evidence="2" id="KW-1185">Reference proteome</keyword>
<dbReference type="EMBL" id="PYBW01000028">
    <property type="protein sequence ID" value="PYC83453.1"/>
    <property type="molecule type" value="Genomic_DNA"/>
</dbReference>
<dbReference type="Pfam" id="PF25595">
    <property type="entry name" value="Phage_TTP_16"/>
    <property type="match status" value="1"/>
</dbReference>
<name>A0A2V4NGW6_9ACTN</name>
<accession>A0A2V4NGW6</accession>
<gene>
    <name evidence="1" type="ORF">C7C46_08965</name>
</gene>
<dbReference type="OrthoDB" id="3629220at2"/>
<sequence>MSDLISDGNIKVAWVSSVASITAPTAAELNAGNDWTTRLTPDGLKTDPTTADVNTSSLGSTFDTAVPGRKSYQAEITFKRGSTPTEDQPYTTLGYGVTGFLVVRRGTAFATAFAAGDRVEVYPVACKEPQNIAPTANEILKVMVGLTVTSDPATHAIVA</sequence>
<proteinExistence type="predicted"/>
<dbReference type="RefSeq" id="WP_110667550.1">
    <property type="nucleotide sequence ID" value="NZ_PYBW01000028.1"/>
</dbReference>
<evidence type="ECO:0000313" key="2">
    <source>
        <dbReference type="Proteomes" id="UP000248039"/>
    </source>
</evidence>
<reference evidence="1 2" key="1">
    <citation type="submission" date="2018-03" db="EMBL/GenBank/DDBJ databases">
        <title>Bioinformatic expansion and discovery of thiopeptide antibiotics.</title>
        <authorList>
            <person name="Schwalen C.J."/>
            <person name="Hudson G.A."/>
            <person name="Mitchell D.A."/>
        </authorList>
    </citation>
    <scope>NUCLEOTIDE SEQUENCE [LARGE SCALE GENOMIC DNA]</scope>
    <source>
        <strain evidence="1 2">ATCC 21389</strain>
    </source>
</reference>
<protein>
    <submittedName>
        <fullName evidence="1">Uncharacterized protein</fullName>
    </submittedName>
</protein>
<evidence type="ECO:0000313" key="1">
    <source>
        <dbReference type="EMBL" id="PYC83453.1"/>
    </source>
</evidence>
<organism evidence="1 2">
    <name type="scientific">Streptomyces tateyamensis</name>
    <dbReference type="NCBI Taxonomy" id="565073"/>
    <lineage>
        <taxon>Bacteria</taxon>
        <taxon>Bacillati</taxon>
        <taxon>Actinomycetota</taxon>
        <taxon>Actinomycetes</taxon>
        <taxon>Kitasatosporales</taxon>
        <taxon>Streptomycetaceae</taxon>
        <taxon>Streptomyces</taxon>
    </lineage>
</organism>
<dbReference type="InterPro" id="IPR058009">
    <property type="entry name" value="TTP_Phage_16"/>
</dbReference>
<dbReference type="Proteomes" id="UP000248039">
    <property type="component" value="Unassembled WGS sequence"/>
</dbReference>
<comment type="caution">
    <text evidence="1">The sequence shown here is derived from an EMBL/GenBank/DDBJ whole genome shotgun (WGS) entry which is preliminary data.</text>
</comment>